<dbReference type="AlphaFoldDB" id="A0A1S1MZJ9"/>
<dbReference type="RefSeq" id="WP_070983371.1">
    <property type="nucleotide sequence ID" value="NZ_MKJU01000006.1"/>
</dbReference>
<dbReference type="Proteomes" id="UP000179786">
    <property type="component" value="Unassembled WGS sequence"/>
</dbReference>
<feature type="signal peptide" evidence="2">
    <location>
        <begin position="1"/>
        <end position="25"/>
    </location>
</feature>
<keyword evidence="2" id="KW-0732">Signal</keyword>
<accession>A0A1S1MZJ9</accession>
<feature type="compositionally biased region" description="Low complexity" evidence="1">
    <location>
        <begin position="867"/>
        <end position="880"/>
    </location>
</feature>
<evidence type="ECO:0000256" key="2">
    <source>
        <dbReference type="SAM" id="SignalP"/>
    </source>
</evidence>
<comment type="caution">
    <text evidence="3">The sequence shown here is derived from an EMBL/GenBank/DDBJ whole genome shotgun (WGS) entry which is preliminary data.</text>
</comment>
<name>A0A1S1MZJ9_9GAMM</name>
<gene>
    <name evidence="3" type="ORF">BET10_05005</name>
</gene>
<dbReference type="EMBL" id="MKJU01000006">
    <property type="protein sequence ID" value="OHU92811.1"/>
    <property type="molecule type" value="Genomic_DNA"/>
</dbReference>
<evidence type="ECO:0000256" key="1">
    <source>
        <dbReference type="SAM" id="MobiDB-lite"/>
    </source>
</evidence>
<proteinExistence type="predicted"/>
<feature type="chain" id="PRO_5010233039" evidence="2">
    <location>
        <begin position="26"/>
        <end position="896"/>
    </location>
</feature>
<sequence>MIEKMFNKRCVGLVLASIFSGGAYCASITIDNDVIAQFKITQQDLEASNGEWRDGDYLPYAENGSDYSIAIKGLHSKVFENPNTNCNYRIKLQHLDRLPFAVLASDNEQCPADGTIVYSDAAKYVANLPHIRVGGFAYTDKDTITIEVLDVWRGVSTSLAVQDNVAITTGLAGSDSLSRFEIDVVNPELNQIRLKMRHDSGNKAGRYIERAYNEFLNKPYLGLTASIEPTDESIFTVDWISDELAAERDNLYTSGIVLTADNDLTLDVDFIGDDDSPIVTLNESYHKVIRFWDVNSLGGVANVPEASNKDKDPASLQLAQKAEVADFELFHAPLKERDYPENLTFRINEKPELEQTKNHFNYATGIFLGMSPEDVRAKLDEVKHMSKVIGANYLYPMKAVITVENKNGEQFQIYDQHYMESNDWGQLRRLAVAATNSRHPGSVTDLSTMVLPTYIDKKQLTYIGDTRCKTTGNVSYIKQSDSCISYADGFSDIQSNELTPRFIAAKLTERVTEDKVQKFSHKQMVQAASAVYEEALNYLFSNSFLKSDLDPNLDAVGYLGYLATVGLTSADKQQFRTYLSHVFSDDELEAMRPAAKSFPGVHDLYLKEYVSGTNWFKEIESRHYFLPMGIYRPYLSTFAFGAFADMEKHADYTNSPYSLLPAYDAPLVIFGTMVAALQTIEKMEGREAARNFYAKNGHNYHKLYKASSLILNQYGQQWIPASDRPLRRESIIFHAAYEYAQRAYRAPNDVLQSFCSLDDTSKKAVLTEAEFADCGLVQLHQEERDIAELKKQEIARFMRVEKTQISGGWDEILLPLISGPLIDYVFTGSLFGEEFEGLLEEFATTEASEIELETTGSELATEEEAGAGEATAAEESASTELGEELSETRFSSYCPI</sequence>
<evidence type="ECO:0000313" key="4">
    <source>
        <dbReference type="Proteomes" id="UP000179786"/>
    </source>
</evidence>
<organism evidence="3 4">
    <name type="scientific">Pseudoalteromonas amylolytica</name>
    <dbReference type="NCBI Taxonomy" id="1859457"/>
    <lineage>
        <taxon>Bacteria</taxon>
        <taxon>Pseudomonadati</taxon>
        <taxon>Pseudomonadota</taxon>
        <taxon>Gammaproteobacteria</taxon>
        <taxon>Alteromonadales</taxon>
        <taxon>Pseudoalteromonadaceae</taxon>
        <taxon>Pseudoalteromonas</taxon>
    </lineage>
</organism>
<protein>
    <submittedName>
        <fullName evidence="3">Uncharacterized protein</fullName>
    </submittedName>
</protein>
<evidence type="ECO:0000313" key="3">
    <source>
        <dbReference type="EMBL" id="OHU92811.1"/>
    </source>
</evidence>
<feature type="region of interest" description="Disordered" evidence="1">
    <location>
        <begin position="853"/>
        <end position="896"/>
    </location>
</feature>
<keyword evidence="4" id="KW-1185">Reference proteome</keyword>
<reference evidence="3 4" key="1">
    <citation type="submission" date="2016-09" db="EMBL/GenBank/DDBJ databases">
        <title>Pseudoalteromonas amylolytica sp. nov., isolated from the surface seawater.</title>
        <authorList>
            <person name="Wu Y.-H."/>
            <person name="Cheng H."/>
            <person name="Jin X.-B."/>
            <person name="Wang C.-S."/>
            <person name="Xu X.-W."/>
        </authorList>
    </citation>
    <scope>NUCLEOTIDE SEQUENCE [LARGE SCALE GENOMIC DNA]</scope>
    <source>
        <strain evidence="3 4">JW1</strain>
    </source>
</reference>